<sequence>MIHKQYRIVLATLSVFIAIASLVGIVHGMLFDEEVFRYSIVTLISSILAFVVLLNPGPGDRP</sequence>
<gene>
    <name evidence="2" type="ordered locus">BMULJ_05645</name>
</gene>
<dbReference type="InterPro" id="IPR021347">
    <property type="entry name" value="DUF2964"/>
</dbReference>
<dbReference type="GeneID" id="93169272"/>
<organism evidence="2 3">
    <name type="scientific">Burkholderia multivorans (strain ATCC 17616 / 249)</name>
    <dbReference type="NCBI Taxonomy" id="395019"/>
    <lineage>
        <taxon>Bacteria</taxon>
        <taxon>Pseudomonadati</taxon>
        <taxon>Pseudomonadota</taxon>
        <taxon>Betaproteobacteria</taxon>
        <taxon>Burkholderiales</taxon>
        <taxon>Burkholderiaceae</taxon>
        <taxon>Burkholderia</taxon>
        <taxon>Burkholderia cepacia complex</taxon>
    </lineage>
</organism>
<dbReference type="Proteomes" id="UP000008815">
    <property type="component" value="Chromosome 3"/>
</dbReference>
<reference evidence="2 3" key="1">
    <citation type="submission" date="2007-04" db="EMBL/GenBank/DDBJ databases">
        <title>Complete genome sequence of Burkholderia multivorans ATCC 17616.</title>
        <authorList>
            <person name="Ohtsubo Y."/>
            <person name="Yamashita A."/>
            <person name="Kurokawa K."/>
            <person name="Takami H."/>
            <person name="Yuhara S."/>
            <person name="Nishiyama E."/>
            <person name="Endo R."/>
            <person name="Miyazaki R."/>
            <person name="Ono A."/>
            <person name="Yano K."/>
            <person name="Ito M."/>
            <person name="Sota M."/>
            <person name="Yuji N."/>
            <person name="Hattori M."/>
            <person name="Tsuda M."/>
        </authorList>
    </citation>
    <scope>NUCLEOTIDE SEQUENCE [LARGE SCALE GENOMIC DNA]</scope>
    <source>
        <strain evidence="3">ATCC 17616 / 249</strain>
    </source>
</reference>
<dbReference type="HOGENOM" id="CLU_187450_1_0_4"/>
<evidence type="ECO:0000256" key="1">
    <source>
        <dbReference type="SAM" id="Phobius"/>
    </source>
</evidence>
<dbReference type="EMBL" id="AP009387">
    <property type="protein sequence ID" value="BAG47472.1"/>
    <property type="molecule type" value="Genomic_DNA"/>
</dbReference>
<accession>A0A0H3KV09</accession>
<name>A0A0H3KV09_BURM1</name>
<evidence type="ECO:0000313" key="3">
    <source>
        <dbReference type="Proteomes" id="UP000008815"/>
    </source>
</evidence>
<keyword evidence="3" id="KW-1185">Reference proteome</keyword>
<dbReference type="KEGG" id="bmj:BMULJ_05645"/>
<dbReference type="STRING" id="395019.BMULJ_05645"/>
<feature type="transmembrane region" description="Helical" evidence="1">
    <location>
        <begin position="7"/>
        <end position="30"/>
    </location>
</feature>
<feature type="transmembrane region" description="Helical" evidence="1">
    <location>
        <begin position="36"/>
        <end position="54"/>
    </location>
</feature>
<dbReference type="eggNOG" id="ENOG50317D4">
    <property type="taxonomic scope" value="Bacteria"/>
</dbReference>
<protein>
    <recommendedName>
        <fullName evidence="4">DUF2964 domain-containing protein</fullName>
    </recommendedName>
</protein>
<keyword evidence="1" id="KW-0812">Transmembrane</keyword>
<evidence type="ECO:0008006" key="4">
    <source>
        <dbReference type="Google" id="ProtNLM"/>
    </source>
</evidence>
<dbReference type="AlphaFoldDB" id="A0A0H3KV09"/>
<keyword evidence="1" id="KW-1133">Transmembrane helix</keyword>
<dbReference type="Pfam" id="PF11177">
    <property type="entry name" value="DUF2964"/>
    <property type="match status" value="1"/>
</dbReference>
<dbReference type="RefSeq" id="WP_012464867.1">
    <property type="nucleotide sequence ID" value="NC_010087.1"/>
</dbReference>
<proteinExistence type="predicted"/>
<keyword evidence="1" id="KW-0472">Membrane</keyword>
<evidence type="ECO:0000313" key="2">
    <source>
        <dbReference type="EMBL" id="BAG47472.1"/>
    </source>
</evidence>